<sequence length="94" mass="10063">MLGDGTRAHGPGTGGLRPGTYRTSVSDGVAQERRSVRGRPGRDARAACAVARDAGLTAGVISVSRLPGTQQCLQATDFRIRRKRTWKKPSFRGL</sequence>
<protein>
    <submittedName>
        <fullName evidence="2">Uncharacterized protein</fullName>
    </submittedName>
</protein>
<accession>A0A918BA20</accession>
<dbReference type="AlphaFoldDB" id="A0A918BA20"/>
<name>A0A918BA20_9ACTN</name>
<reference evidence="2" key="1">
    <citation type="journal article" date="2014" name="Int. J. Syst. Evol. Microbiol.">
        <title>Complete genome sequence of Corynebacterium casei LMG S-19264T (=DSM 44701T), isolated from a smear-ripened cheese.</title>
        <authorList>
            <consortium name="US DOE Joint Genome Institute (JGI-PGF)"/>
            <person name="Walter F."/>
            <person name="Albersmeier A."/>
            <person name="Kalinowski J."/>
            <person name="Ruckert C."/>
        </authorList>
    </citation>
    <scope>NUCLEOTIDE SEQUENCE</scope>
    <source>
        <strain evidence="2">JCM 3131</strain>
    </source>
</reference>
<proteinExistence type="predicted"/>
<dbReference type="EMBL" id="BMQK01000003">
    <property type="protein sequence ID" value="GGQ48918.1"/>
    <property type="molecule type" value="Genomic_DNA"/>
</dbReference>
<feature type="region of interest" description="Disordered" evidence="1">
    <location>
        <begin position="1"/>
        <end position="43"/>
    </location>
</feature>
<organism evidence="2 3">
    <name type="scientific">Streptomyces ruber</name>
    <dbReference type="NCBI Taxonomy" id="83378"/>
    <lineage>
        <taxon>Bacteria</taxon>
        <taxon>Bacillati</taxon>
        <taxon>Actinomycetota</taxon>
        <taxon>Actinomycetes</taxon>
        <taxon>Kitasatosporales</taxon>
        <taxon>Streptomycetaceae</taxon>
        <taxon>Streptomyces</taxon>
    </lineage>
</organism>
<keyword evidence="3" id="KW-1185">Reference proteome</keyword>
<reference evidence="2" key="2">
    <citation type="submission" date="2020-09" db="EMBL/GenBank/DDBJ databases">
        <authorList>
            <person name="Sun Q."/>
            <person name="Ohkuma M."/>
        </authorList>
    </citation>
    <scope>NUCLEOTIDE SEQUENCE</scope>
    <source>
        <strain evidence="2">JCM 3131</strain>
    </source>
</reference>
<gene>
    <name evidence="2" type="ORF">GCM10010145_17130</name>
</gene>
<comment type="caution">
    <text evidence="2">The sequence shown here is derived from an EMBL/GenBank/DDBJ whole genome shotgun (WGS) entry which is preliminary data.</text>
</comment>
<feature type="compositionally biased region" description="Basic and acidic residues" evidence="1">
    <location>
        <begin position="30"/>
        <end position="43"/>
    </location>
</feature>
<evidence type="ECO:0000313" key="3">
    <source>
        <dbReference type="Proteomes" id="UP000620156"/>
    </source>
</evidence>
<evidence type="ECO:0000256" key="1">
    <source>
        <dbReference type="SAM" id="MobiDB-lite"/>
    </source>
</evidence>
<dbReference type="Proteomes" id="UP000620156">
    <property type="component" value="Unassembled WGS sequence"/>
</dbReference>
<evidence type="ECO:0000313" key="2">
    <source>
        <dbReference type="EMBL" id="GGQ48918.1"/>
    </source>
</evidence>